<sequence length="206" mass="23148">MSSCLDDWKADVLKQVNLVPWSPIGLRELTLLFLAADGRSPVMGEEVIHVSLFLYPYVEARLSPSLLFPRLEELDKTLDALEEEGLIERRVEPVKGRFATVIRLTERGALEARKLAAQIAGSWVVLGGLVVRRGSEVISELEALKKTYNGRSTLELLKLLVSKLETEGENIIWHLRGVDEKKAQSLISASKQLSKELKSALREFLW</sequence>
<dbReference type="Gene3D" id="1.10.10.10">
    <property type="entry name" value="Winged helix-like DNA-binding domain superfamily/Winged helix DNA-binding domain"/>
    <property type="match status" value="1"/>
</dbReference>
<dbReference type="EMBL" id="DSKP01000001">
    <property type="protein sequence ID" value="HEB48177.1"/>
    <property type="molecule type" value="Genomic_DNA"/>
</dbReference>
<dbReference type="AlphaFoldDB" id="A0A7C1P0J0"/>
<dbReference type="SUPFAM" id="SSF46785">
    <property type="entry name" value="Winged helix' DNA-binding domain"/>
    <property type="match status" value="1"/>
</dbReference>
<dbReference type="InterPro" id="IPR036390">
    <property type="entry name" value="WH_DNA-bd_sf"/>
</dbReference>
<evidence type="ECO:0000313" key="1">
    <source>
        <dbReference type="EMBL" id="HEB48177.1"/>
    </source>
</evidence>
<dbReference type="EMBL" id="DRZM01000213">
    <property type="protein sequence ID" value="HHP05557.1"/>
    <property type="molecule type" value="Genomic_DNA"/>
</dbReference>
<name>A0A7C1P0J0_THEPE</name>
<dbReference type="InterPro" id="IPR036388">
    <property type="entry name" value="WH-like_DNA-bd_sf"/>
</dbReference>
<organism evidence="1">
    <name type="scientific">Thermofilum pendens</name>
    <dbReference type="NCBI Taxonomy" id="2269"/>
    <lineage>
        <taxon>Archaea</taxon>
        <taxon>Thermoproteota</taxon>
        <taxon>Thermoprotei</taxon>
        <taxon>Thermofilales</taxon>
        <taxon>Thermofilaceae</taxon>
        <taxon>Thermofilum</taxon>
    </lineage>
</organism>
<protein>
    <submittedName>
        <fullName evidence="1">Uncharacterized protein</fullName>
    </submittedName>
</protein>
<accession>A0A7C1P0J0</accession>
<evidence type="ECO:0000313" key="2">
    <source>
        <dbReference type="EMBL" id="HHP05557.1"/>
    </source>
</evidence>
<comment type="caution">
    <text evidence="1">The sequence shown here is derived from an EMBL/GenBank/DDBJ whole genome shotgun (WGS) entry which is preliminary data.</text>
</comment>
<gene>
    <name evidence="2" type="ORF">ENM88_07440</name>
    <name evidence="1" type="ORF">ENP77_00020</name>
</gene>
<proteinExistence type="predicted"/>
<reference evidence="1" key="1">
    <citation type="journal article" date="2020" name="mSystems">
        <title>Genome- and Community-Level Interaction Insights into Carbon Utilization and Element Cycling Functions of Hydrothermarchaeota in Hydrothermal Sediment.</title>
        <authorList>
            <person name="Zhou Z."/>
            <person name="Liu Y."/>
            <person name="Xu W."/>
            <person name="Pan J."/>
            <person name="Luo Z.H."/>
            <person name="Li M."/>
        </authorList>
    </citation>
    <scope>NUCLEOTIDE SEQUENCE [LARGE SCALE GENOMIC DNA]</scope>
    <source>
        <strain evidence="2">SpSt-1125</strain>
        <strain evidence="1">SpSt-25</strain>
    </source>
</reference>